<comment type="caution">
    <text evidence="3">The sequence shown here is derived from an EMBL/GenBank/DDBJ whole genome shotgun (WGS) entry which is preliminary data.</text>
</comment>
<evidence type="ECO:0000313" key="3">
    <source>
        <dbReference type="EMBL" id="MBK1815834.1"/>
    </source>
</evidence>
<feature type="domain" description="Trimeric autotransporter adhesin YadA-like head" evidence="2">
    <location>
        <begin position="199"/>
        <end position="225"/>
    </location>
</feature>
<dbReference type="CDD" id="cd12820">
    <property type="entry name" value="LbR_YadA-like"/>
    <property type="match status" value="1"/>
</dbReference>
<evidence type="ECO:0000259" key="2">
    <source>
        <dbReference type="Pfam" id="PF05658"/>
    </source>
</evidence>
<dbReference type="EMBL" id="JAENIK010000010">
    <property type="protein sequence ID" value="MBK1815834.1"/>
    <property type="molecule type" value="Genomic_DNA"/>
</dbReference>
<reference evidence="3" key="1">
    <citation type="submission" date="2021-01" db="EMBL/GenBank/DDBJ databases">
        <title>Modified the classification status of verrucomicrobia.</title>
        <authorList>
            <person name="Feng X."/>
        </authorList>
    </citation>
    <scope>NUCLEOTIDE SEQUENCE</scope>
    <source>
        <strain evidence="3">JCM 18052</strain>
    </source>
</reference>
<proteinExistence type="predicted"/>
<feature type="domain" description="Trimeric autotransporter adhesin YadA-like head" evidence="2">
    <location>
        <begin position="136"/>
        <end position="162"/>
    </location>
</feature>
<dbReference type="AlphaFoldDB" id="A0A934R2U4"/>
<dbReference type="Gene3D" id="2.150.10.10">
    <property type="entry name" value="Serralysin-like metalloprotease, C-terminal"/>
    <property type="match status" value="1"/>
</dbReference>
<dbReference type="InterPro" id="IPR008640">
    <property type="entry name" value="Adhesin_Head_dom"/>
</dbReference>
<name>A0A934R2U4_9BACT</name>
<sequence length="308" mass="30365">MKSHRSPLSNPSLQLLALLTALSGSLHAQTTPITGNLTVTGGIKAATSDPAGGIELRQGGIIIGKGTYSATPSLLTTDQGAGARLLWYASKAAFRAGEVYGTQWNESNIGWTSAAFGYSTQASGSSSFALGTQTVASGVASAALGGSSVASNDNTLATGSNTIASGEASATFGSGSTATNENDLAMGTATLASGGSAMAAGRSSVASGYASAAFGRTTVASGWYSMSSGSQTIAQAFSSQATGSLNLGGGSTSAWVPTDPIFEIGNGNPLVTPAVRSNALTVYKNGNVAVKGVLTCAPGGDIPMFTGY</sequence>
<keyword evidence="4" id="KW-1185">Reference proteome</keyword>
<accession>A0A934R2U4</accession>
<dbReference type="Pfam" id="PF05658">
    <property type="entry name" value="YadA_head"/>
    <property type="match status" value="3"/>
</dbReference>
<feature type="signal peptide" evidence="1">
    <location>
        <begin position="1"/>
        <end position="28"/>
    </location>
</feature>
<gene>
    <name evidence="3" type="ORF">JIN84_09410</name>
</gene>
<evidence type="ECO:0000256" key="1">
    <source>
        <dbReference type="SAM" id="SignalP"/>
    </source>
</evidence>
<keyword evidence="1" id="KW-0732">Signal</keyword>
<dbReference type="Gene3D" id="2.60.40.4050">
    <property type="match status" value="1"/>
</dbReference>
<dbReference type="RefSeq" id="WP_200350795.1">
    <property type="nucleotide sequence ID" value="NZ_BAABHZ010000007.1"/>
</dbReference>
<feature type="domain" description="Trimeric autotransporter adhesin YadA-like head" evidence="2">
    <location>
        <begin position="113"/>
        <end position="133"/>
    </location>
</feature>
<dbReference type="GO" id="GO:0019867">
    <property type="term" value="C:outer membrane"/>
    <property type="evidence" value="ECO:0007669"/>
    <property type="project" value="InterPro"/>
</dbReference>
<evidence type="ECO:0000313" key="4">
    <source>
        <dbReference type="Proteomes" id="UP000600139"/>
    </source>
</evidence>
<dbReference type="SUPFAM" id="SSF101967">
    <property type="entry name" value="Adhesin YadA, collagen-binding domain"/>
    <property type="match status" value="2"/>
</dbReference>
<feature type="chain" id="PRO_5037135895" description="Trimeric autotransporter adhesin YadA-like head domain-containing protein" evidence="1">
    <location>
        <begin position="29"/>
        <end position="308"/>
    </location>
</feature>
<dbReference type="InterPro" id="IPR011049">
    <property type="entry name" value="Serralysin-like_metalloprot_C"/>
</dbReference>
<organism evidence="3 4">
    <name type="scientific">Luteolibacter yonseiensis</name>
    <dbReference type="NCBI Taxonomy" id="1144680"/>
    <lineage>
        <taxon>Bacteria</taxon>
        <taxon>Pseudomonadati</taxon>
        <taxon>Verrucomicrobiota</taxon>
        <taxon>Verrucomicrobiia</taxon>
        <taxon>Verrucomicrobiales</taxon>
        <taxon>Verrucomicrobiaceae</taxon>
        <taxon>Luteolibacter</taxon>
    </lineage>
</organism>
<protein>
    <recommendedName>
        <fullName evidence="2">Trimeric autotransporter adhesin YadA-like head domain-containing protein</fullName>
    </recommendedName>
</protein>
<dbReference type="Proteomes" id="UP000600139">
    <property type="component" value="Unassembled WGS sequence"/>
</dbReference>